<dbReference type="CDD" id="cd00397">
    <property type="entry name" value="DNA_BRE_C"/>
    <property type="match status" value="1"/>
</dbReference>
<proteinExistence type="predicted"/>
<evidence type="ECO:0000313" key="5">
    <source>
        <dbReference type="Proteomes" id="UP000183107"/>
    </source>
</evidence>
<dbReference type="InterPro" id="IPR013762">
    <property type="entry name" value="Integrase-like_cat_sf"/>
</dbReference>
<feature type="coiled-coil region" evidence="2">
    <location>
        <begin position="171"/>
        <end position="221"/>
    </location>
</feature>
<dbReference type="InterPro" id="IPR011010">
    <property type="entry name" value="DNA_brk_join_enz"/>
</dbReference>
<dbReference type="PANTHER" id="PTHR32309">
    <property type="entry name" value="TYROSINE-PROTEIN KINASE"/>
    <property type="match status" value="1"/>
</dbReference>
<accession>A0A1I4Z6C0</accession>
<gene>
    <name evidence="4" type="ORF">SAMN05216386_1041</name>
</gene>
<protein>
    <submittedName>
        <fullName evidence="4">Uncharacterized protein involved in exopolysaccharide biosynthesis</fullName>
    </submittedName>
</protein>
<evidence type="ECO:0000256" key="1">
    <source>
        <dbReference type="ARBA" id="ARBA00023172"/>
    </source>
</evidence>
<dbReference type="Proteomes" id="UP000183107">
    <property type="component" value="Unassembled WGS sequence"/>
</dbReference>
<keyword evidence="5" id="KW-1185">Reference proteome</keyword>
<reference evidence="5" key="1">
    <citation type="submission" date="2016-10" db="EMBL/GenBank/DDBJ databases">
        <authorList>
            <person name="Varghese N."/>
        </authorList>
    </citation>
    <scope>NUCLEOTIDE SEQUENCE [LARGE SCALE GENOMIC DNA]</scope>
    <source>
        <strain evidence="5">Nsp8</strain>
    </source>
</reference>
<evidence type="ECO:0000256" key="3">
    <source>
        <dbReference type="SAM" id="Phobius"/>
    </source>
</evidence>
<evidence type="ECO:0000256" key="2">
    <source>
        <dbReference type="SAM" id="Coils"/>
    </source>
</evidence>
<evidence type="ECO:0000313" key="4">
    <source>
        <dbReference type="EMBL" id="SFN45539.1"/>
    </source>
</evidence>
<dbReference type="SUPFAM" id="SSF56349">
    <property type="entry name" value="DNA breaking-rejoining enzymes"/>
    <property type="match status" value="1"/>
</dbReference>
<keyword evidence="3" id="KW-0472">Membrane</keyword>
<name>A0A1I4Z6C0_9PROT</name>
<dbReference type="GO" id="GO:0003677">
    <property type="term" value="F:DNA binding"/>
    <property type="evidence" value="ECO:0007669"/>
    <property type="project" value="InterPro"/>
</dbReference>
<sequence length="654" mass="71950">MSGSVPLSADVDEQPWYRSRRFSIFVLVFLTSAAISLAYIYSQPAVYQSRATLLTSAMTAIDRESSDADIQHVAIQRQIFLGHELAAETVSRLKASAAGKFLVQLKPSDIQNLLNVSPVAETNLVEIMAEGTDPKFLPLLINTWIDVYLDARTEEVKKLTSNTERIVEDELDGLADKVNSARLALEDFRRNNDISSTEREENEAAARMRGLNEALNKASEAEVKAKSNLDAVKAAISRGKAVVPDDEKGSLVDLETRLQDLREKLAGLDKKFTREYLNLQPDLKSIPEQIKELETAVNNKRRYGQNVVLTDAEMAYTAAQQTVRDIRAQLSEHKKEASAFSSKFAQHDALKTDLEGLETLYREAQERLVQVKTGRKDKYPQVTVISRAYESTDPVRPAYTQEALIAIVGSLFLGLFAVWVFEYLTQKKDQHPAIAIFGMQNYSAANAGTKLIDDPHPALGTTARSLDNKAAHVLTNSAPPYRELSSHQLRTLINASNLKGKQLIGLLLSGVSINEAAMLRPNQIDLEAATINLDGTSSRTIPLSKPLKSLLIESDGHPVWSPGDAGTCIDLSAALVCAAVDSGLPDPEEITADAIRHSYITYLVRQGLRLSDLEQITGHLEPSVISSYSAYSPPQQGRHISDIELTHPALINTV</sequence>
<dbReference type="Gene3D" id="1.10.443.10">
    <property type="entry name" value="Intergrase catalytic core"/>
    <property type="match status" value="1"/>
</dbReference>
<keyword evidence="3" id="KW-0812">Transmembrane</keyword>
<dbReference type="EMBL" id="FOVJ01000001">
    <property type="protein sequence ID" value="SFN45539.1"/>
    <property type="molecule type" value="Genomic_DNA"/>
</dbReference>
<organism evidence="4 5">
    <name type="scientific">Nitrosospira briensis</name>
    <dbReference type="NCBI Taxonomy" id="35799"/>
    <lineage>
        <taxon>Bacteria</taxon>
        <taxon>Pseudomonadati</taxon>
        <taxon>Pseudomonadota</taxon>
        <taxon>Betaproteobacteria</taxon>
        <taxon>Nitrosomonadales</taxon>
        <taxon>Nitrosomonadaceae</taxon>
        <taxon>Nitrosospira</taxon>
    </lineage>
</organism>
<keyword evidence="3" id="KW-1133">Transmembrane helix</keyword>
<feature type="transmembrane region" description="Helical" evidence="3">
    <location>
        <begin position="22"/>
        <end position="41"/>
    </location>
</feature>
<dbReference type="STRING" id="1266925.GCA_000619905_02843"/>
<dbReference type="AlphaFoldDB" id="A0A1I4Z6C0"/>
<feature type="transmembrane region" description="Helical" evidence="3">
    <location>
        <begin position="403"/>
        <end position="421"/>
    </location>
</feature>
<dbReference type="GO" id="GO:0006310">
    <property type="term" value="P:DNA recombination"/>
    <property type="evidence" value="ECO:0007669"/>
    <property type="project" value="UniProtKB-KW"/>
</dbReference>
<keyword evidence="1" id="KW-0233">DNA recombination</keyword>
<keyword evidence="2" id="KW-0175">Coiled coil</keyword>
<dbReference type="InterPro" id="IPR050445">
    <property type="entry name" value="Bact_polysacc_biosynth/exp"/>
</dbReference>
<dbReference type="PANTHER" id="PTHR32309:SF31">
    <property type="entry name" value="CAPSULAR EXOPOLYSACCHARIDE FAMILY"/>
    <property type="match status" value="1"/>
</dbReference>
<feature type="coiled-coil region" evidence="2">
    <location>
        <begin position="316"/>
        <end position="367"/>
    </location>
</feature>
<dbReference type="GO" id="GO:0015074">
    <property type="term" value="P:DNA integration"/>
    <property type="evidence" value="ECO:0007669"/>
    <property type="project" value="InterPro"/>
</dbReference>